<dbReference type="Gene3D" id="3.60.10.10">
    <property type="entry name" value="Endonuclease/exonuclease/phosphatase"/>
    <property type="match status" value="1"/>
</dbReference>
<gene>
    <name evidence="3" type="ORF">ENQ76_11070</name>
</gene>
<feature type="transmembrane region" description="Helical" evidence="1">
    <location>
        <begin position="12"/>
        <end position="28"/>
    </location>
</feature>
<sequence>MPAPGLLRRLPWFLAAPIAAVWLVGQWFRDATWLTGLCFYVPSPLVAIAFGIWWIVAWRHREWRHGWLALGLMLPPLVVTLLLENQPLAARRASLAADFRLVHWNVGSQLRLPRTRETLIAARADVYVLSEVGESESVERLREALGEEYRAVTFSTLAVLARGRLTLGERWLERRRTLVQSVNWEQGGRALELFVVDLPSELNVPRDPLLREVHALIERQQPALIVGDFNAPRRSRALSQLPAGYGHAFEAAGSGCGYTWPSPLPVLAIDHCIHGPQIVPVRYRLQTSLISDHCLQVFDAAIRRNDSP</sequence>
<keyword evidence="1" id="KW-0812">Transmembrane</keyword>
<feature type="transmembrane region" description="Helical" evidence="1">
    <location>
        <begin position="67"/>
        <end position="83"/>
    </location>
</feature>
<name>A0A7C2P0X0_9PLAN</name>
<feature type="domain" description="Endonuclease/exonuclease/phosphatase" evidence="2">
    <location>
        <begin position="103"/>
        <end position="293"/>
    </location>
</feature>
<dbReference type="InterPro" id="IPR036691">
    <property type="entry name" value="Endo/exonu/phosph_ase_sf"/>
</dbReference>
<protein>
    <recommendedName>
        <fullName evidence="2">Endonuclease/exonuclease/phosphatase domain-containing protein</fullName>
    </recommendedName>
</protein>
<proteinExistence type="predicted"/>
<feature type="transmembrane region" description="Helical" evidence="1">
    <location>
        <begin position="34"/>
        <end position="55"/>
    </location>
</feature>
<organism evidence="3">
    <name type="scientific">Schlesneria paludicola</name>
    <dbReference type="NCBI Taxonomy" id="360056"/>
    <lineage>
        <taxon>Bacteria</taxon>
        <taxon>Pseudomonadati</taxon>
        <taxon>Planctomycetota</taxon>
        <taxon>Planctomycetia</taxon>
        <taxon>Planctomycetales</taxon>
        <taxon>Planctomycetaceae</taxon>
        <taxon>Schlesneria</taxon>
    </lineage>
</organism>
<dbReference type="GO" id="GO:0003824">
    <property type="term" value="F:catalytic activity"/>
    <property type="evidence" value="ECO:0007669"/>
    <property type="project" value="InterPro"/>
</dbReference>
<dbReference type="EMBL" id="DSOK01000308">
    <property type="protein sequence ID" value="HEN15994.1"/>
    <property type="molecule type" value="Genomic_DNA"/>
</dbReference>
<comment type="caution">
    <text evidence="3">The sequence shown here is derived from an EMBL/GenBank/DDBJ whole genome shotgun (WGS) entry which is preliminary data.</text>
</comment>
<keyword evidence="1" id="KW-1133">Transmembrane helix</keyword>
<evidence type="ECO:0000259" key="2">
    <source>
        <dbReference type="Pfam" id="PF03372"/>
    </source>
</evidence>
<reference evidence="3" key="1">
    <citation type="journal article" date="2020" name="mSystems">
        <title>Genome- and Community-Level Interaction Insights into Carbon Utilization and Element Cycling Functions of Hydrothermarchaeota in Hydrothermal Sediment.</title>
        <authorList>
            <person name="Zhou Z."/>
            <person name="Liu Y."/>
            <person name="Xu W."/>
            <person name="Pan J."/>
            <person name="Luo Z.H."/>
            <person name="Li M."/>
        </authorList>
    </citation>
    <scope>NUCLEOTIDE SEQUENCE [LARGE SCALE GENOMIC DNA]</scope>
    <source>
        <strain evidence="3">SpSt-339</strain>
    </source>
</reference>
<evidence type="ECO:0000313" key="3">
    <source>
        <dbReference type="EMBL" id="HEN15994.1"/>
    </source>
</evidence>
<accession>A0A7C2P0X0</accession>
<dbReference type="Pfam" id="PF03372">
    <property type="entry name" value="Exo_endo_phos"/>
    <property type="match status" value="1"/>
</dbReference>
<dbReference type="SUPFAM" id="SSF56219">
    <property type="entry name" value="DNase I-like"/>
    <property type="match status" value="1"/>
</dbReference>
<dbReference type="InterPro" id="IPR005135">
    <property type="entry name" value="Endo/exonuclease/phosphatase"/>
</dbReference>
<keyword evidence="1" id="KW-0472">Membrane</keyword>
<dbReference type="AlphaFoldDB" id="A0A7C2P0X0"/>
<evidence type="ECO:0000256" key="1">
    <source>
        <dbReference type="SAM" id="Phobius"/>
    </source>
</evidence>